<name>A0AAV7J6E8_COTGL</name>
<gene>
    <name evidence="1" type="ORF">KQX54_021239</name>
</gene>
<reference evidence="1 2" key="1">
    <citation type="journal article" date="2021" name="J. Hered.">
        <title>A chromosome-level genome assembly of the parasitoid wasp, Cotesia glomerata (Hymenoptera: Braconidae).</title>
        <authorList>
            <person name="Pinto B.J."/>
            <person name="Weis J.J."/>
            <person name="Gamble T."/>
            <person name="Ode P.J."/>
            <person name="Paul R."/>
            <person name="Zaspel J.M."/>
        </authorList>
    </citation>
    <scope>NUCLEOTIDE SEQUENCE [LARGE SCALE GENOMIC DNA]</scope>
    <source>
        <strain evidence="1">CgM1</strain>
    </source>
</reference>
<evidence type="ECO:0000313" key="2">
    <source>
        <dbReference type="Proteomes" id="UP000826195"/>
    </source>
</evidence>
<keyword evidence="2" id="KW-1185">Reference proteome</keyword>
<evidence type="ECO:0000313" key="1">
    <source>
        <dbReference type="EMBL" id="KAH0568580.1"/>
    </source>
</evidence>
<dbReference type="EMBL" id="JAHXZJ010000001">
    <property type="protein sequence ID" value="KAH0568580.1"/>
    <property type="molecule type" value="Genomic_DNA"/>
</dbReference>
<dbReference type="Proteomes" id="UP000826195">
    <property type="component" value="Unassembled WGS sequence"/>
</dbReference>
<organism evidence="1 2">
    <name type="scientific">Cotesia glomerata</name>
    <name type="common">Lepidopteran parasitic wasp</name>
    <name type="synonym">Apanteles glomeratus</name>
    <dbReference type="NCBI Taxonomy" id="32391"/>
    <lineage>
        <taxon>Eukaryota</taxon>
        <taxon>Metazoa</taxon>
        <taxon>Ecdysozoa</taxon>
        <taxon>Arthropoda</taxon>
        <taxon>Hexapoda</taxon>
        <taxon>Insecta</taxon>
        <taxon>Pterygota</taxon>
        <taxon>Neoptera</taxon>
        <taxon>Endopterygota</taxon>
        <taxon>Hymenoptera</taxon>
        <taxon>Apocrita</taxon>
        <taxon>Ichneumonoidea</taxon>
        <taxon>Braconidae</taxon>
        <taxon>Microgastrinae</taxon>
        <taxon>Cotesia</taxon>
    </lineage>
</organism>
<comment type="caution">
    <text evidence="1">The sequence shown here is derived from an EMBL/GenBank/DDBJ whole genome shotgun (WGS) entry which is preliminary data.</text>
</comment>
<dbReference type="AlphaFoldDB" id="A0AAV7J6E8"/>
<accession>A0AAV7J6E8</accession>
<protein>
    <submittedName>
        <fullName evidence="1">Uncharacterized protein</fullName>
    </submittedName>
</protein>
<proteinExistence type="predicted"/>
<sequence length="85" mass="9255">MRRAEGDMRASKLARELDVEPELAPWFLQQPVILSHPDAACLPGLSCLASPANLLLATTLYIIHIDPSTVMSGTRYKAAPLLLTL</sequence>